<dbReference type="InterPro" id="IPR051311">
    <property type="entry name" value="DedA_domain"/>
</dbReference>
<sequence>MILAVLGGVFLAAFLSATLLPGASEAAFLAAVTRDAAPPVSLLVAATSGNVLGSLVNALLGRFFLRFEDRRWFPVSPAARARAERLFHRFGHPVLLFAWLPVIGDPLTLVAGFLRMPLLPFLVYVTLGKAARYAALLWLADAGRSFF</sequence>
<keyword evidence="1" id="KW-0472">Membrane</keyword>
<dbReference type="RefSeq" id="WP_075634773.1">
    <property type="nucleotide sequence ID" value="NZ_MKIO01000028.1"/>
</dbReference>
<keyword evidence="1" id="KW-0812">Transmembrane</keyword>
<feature type="transmembrane region" description="Helical" evidence="1">
    <location>
        <begin position="42"/>
        <end position="65"/>
    </location>
</feature>
<dbReference type="InterPro" id="IPR032816">
    <property type="entry name" value="VTT_dom"/>
</dbReference>
<gene>
    <name evidence="3" type="ORF">BJF92_12675</name>
</gene>
<dbReference type="PANTHER" id="PTHR42709">
    <property type="entry name" value="ALKALINE PHOSPHATASE LIKE PROTEIN"/>
    <property type="match status" value="1"/>
</dbReference>
<keyword evidence="1" id="KW-1133">Transmembrane helix</keyword>
<feature type="domain" description="VTT" evidence="2">
    <location>
        <begin position="31"/>
        <end position="136"/>
    </location>
</feature>
<dbReference type="Pfam" id="PF09335">
    <property type="entry name" value="VTT_dom"/>
    <property type="match status" value="1"/>
</dbReference>
<name>A0A1Q9AJZ5_9HYPH</name>
<proteinExistence type="predicted"/>
<protein>
    <recommendedName>
        <fullName evidence="2">VTT domain-containing protein</fullName>
    </recommendedName>
</protein>
<evidence type="ECO:0000259" key="2">
    <source>
        <dbReference type="Pfam" id="PF09335"/>
    </source>
</evidence>
<organism evidence="3 4">
    <name type="scientific">Xaviernesmea rhizosphaerae</name>
    <dbReference type="NCBI Taxonomy" id="1672749"/>
    <lineage>
        <taxon>Bacteria</taxon>
        <taxon>Pseudomonadati</taxon>
        <taxon>Pseudomonadota</taxon>
        <taxon>Alphaproteobacteria</taxon>
        <taxon>Hyphomicrobiales</taxon>
        <taxon>Rhizobiaceae</taxon>
        <taxon>Rhizobium/Agrobacterium group</taxon>
        <taxon>Xaviernesmea</taxon>
    </lineage>
</organism>
<dbReference type="STRING" id="1672749.BJF92_12675"/>
<dbReference type="AlphaFoldDB" id="A0A1Q9AJZ5"/>
<dbReference type="PANTHER" id="PTHR42709:SF4">
    <property type="entry name" value="INNER MEMBRANE PROTEIN YQAA"/>
    <property type="match status" value="1"/>
</dbReference>
<evidence type="ECO:0000313" key="4">
    <source>
        <dbReference type="Proteomes" id="UP000186143"/>
    </source>
</evidence>
<accession>A0A1Q9AJZ5</accession>
<evidence type="ECO:0000256" key="1">
    <source>
        <dbReference type="SAM" id="Phobius"/>
    </source>
</evidence>
<evidence type="ECO:0000313" key="3">
    <source>
        <dbReference type="EMBL" id="OLP55524.1"/>
    </source>
</evidence>
<feature type="transmembrane region" description="Helical" evidence="1">
    <location>
        <begin position="86"/>
        <end position="103"/>
    </location>
</feature>
<dbReference type="EMBL" id="MKIO01000028">
    <property type="protein sequence ID" value="OLP55524.1"/>
    <property type="molecule type" value="Genomic_DNA"/>
</dbReference>
<dbReference type="Proteomes" id="UP000186143">
    <property type="component" value="Unassembled WGS sequence"/>
</dbReference>
<dbReference type="OrthoDB" id="9814483at2"/>
<reference evidence="3 4" key="1">
    <citation type="submission" date="2016-09" db="EMBL/GenBank/DDBJ databases">
        <title>Rhizobium sp. nov., a novel species isolated from the rice rhizosphere.</title>
        <authorList>
            <person name="Zhao J."/>
            <person name="Zhang X."/>
        </authorList>
    </citation>
    <scope>NUCLEOTIDE SEQUENCE [LARGE SCALE GENOMIC DNA]</scope>
    <source>
        <strain evidence="3 4">MH17</strain>
    </source>
</reference>
<comment type="caution">
    <text evidence="3">The sequence shown here is derived from an EMBL/GenBank/DDBJ whole genome shotgun (WGS) entry which is preliminary data.</text>
</comment>